<evidence type="ECO:0000256" key="5">
    <source>
        <dbReference type="ARBA" id="ARBA00022776"/>
    </source>
</evidence>
<dbReference type="eggNOG" id="KOG2025">
    <property type="taxonomic scope" value="Eukaryota"/>
</dbReference>
<feature type="compositionally biased region" description="Basic and acidic residues" evidence="9">
    <location>
        <begin position="103"/>
        <end position="127"/>
    </location>
</feature>
<evidence type="ECO:0000256" key="6">
    <source>
        <dbReference type="ARBA" id="ARBA00023067"/>
    </source>
</evidence>
<evidence type="ECO:0000256" key="1">
    <source>
        <dbReference type="ARBA" id="ARBA00004286"/>
    </source>
</evidence>
<dbReference type="PANTHER" id="PTHR14418">
    <property type="entry name" value="CONDENSIN COMPLEX SUBUNIT 3-RELATED"/>
    <property type="match status" value="1"/>
</dbReference>
<keyword evidence="6" id="KW-0226">DNA condensation</keyword>
<dbReference type="PANTHER" id="PTHR14418:SF5">
    <property type="entry name" value="CONDENSIN COMPLEX SUBUNIT 3"/>
    <property type="match status" value="1"/>
</dbReference>
<dbReference type="OrthoDB" id="27187at2759"/>
<dbReference type="InParanoid" id="A0A1D8PJE8"/>
<dbReference type="Pfam" id="PF12719">
    <property type="entry name" value="Cnd3"/>
    <property type="match status" value="1"/>
</dbReference>
<dbReference type="InterPro" id="IPR057567">
    <property type="entry name" value="TPR_TTI1_C"/>
</dbReference>
<feature type="compositionally biased region" description="Basic and acidic residues" evidence="9">
    <location>
        <begin position="1143"/>
        <end position="1152"/>
    </location>
</feature>
<dbReference type="InterPro" id="IPR025977">
    <property type="entry name" value="Cnd3_C"/>
</dbReference>
<feature type="compositionally biased region" description="Acidic residues" evidence="9">
    <location>
        <begin position="1165"/>
        <end position="1178"/>
    </location>
</feature>
<keyword evidence="8" id="KW-0175">Coiled coil</keyword>
<evidence type="ECO:0000256" key="8">
    <source>
        <dbReference type="SAM" id="Coils"/>
    </source>
</evidence>
<gene>
    <name evidence="12 13" type="primary">YCG1</name>
    <name evidence="13" type="ordered locus">CAALFM_C302230CA</name>
    <name evidence="12" type="ordered locus">orf19.9190</name>
</gene>
<reference evidence="13 14" key="2">
    <citation type="journal article" date="2007" name="Genome Biol.">
        <title>Assembly of the Candida albicans genome into sixteen supercontigs aligned on the eight chromosomes.</title>
        <authorList>
            <person name="van het Hoog M."/>
            <person name="Rast T.J."/>
            <person name="Martchenko M."/>
            <person name="Grindle S."/>
            <person name="Dignard D."/>
            <person name="Hogues H."/>
            <person name="Cuomo C."/>
            <person name="Berriman M."/>
            <person name="Scherer S."/>
            <person name="Magee B.B."/>
            <person name="Whiteway M."/>
            <person name="Chibana H."/>
            <person name="Nantel A."/>
            <person name="Magee P.T."/>
        </authorList>
    </citation>
    <scope>GENOME REANNOTATION</scope>
    <source>
        <strain evidence="14">SC5314 / ATCC MYA-2876</strain>
    </source>
</reference>
<feature type="region of interest" description="Disordered" evidence="9">
    <location>
        <begin position="103"/>
        <end position="143"/>
    </location>
</feature>
<evidence type="ECO:0000313" key="14">
    <source>
        <dbReference type="Proteomes" id="UP000000559"/>
    </source>
</evidence>
<keyword evidence="5" id="KW-0498">Mitosis</keyword>
<feature type="compositionally biased region" description="Acidic residues" evidence="9">
    <location>
        <begin position="128"/>
        <end position="142"/>
    </location>
</feature>
<feature type="compositionally biased region" description="Basic and acidic residues" evidence="9">
    <location>
        <begin position="1179"/>
        <end position="1190"/>
    </location>
</feature>
<dbReference type="CGD" id="CAL0000181424">
    <property type="gene designation" value="YCG1"/>
</dbReference>
<keyword evidence="14" id="KW-1185">Reference proteome</keyword>
<reference evidence="13 14" key="1">
    <citation type="journal article" date="2004" name="Proc. Natl. Acad. Sci. U.S.A.">
        <title>The diploid genome sequence of Candida albicans.</title>
        <authorList>
            <person name="Jones T."/>
            <person name="Federspiel N.A."/>
            <person name="Chibana H."/>
            <person name="Dungan J."/>
            <person name="Kalman S."/>
            <person name="Magee B.B."/>
            <person name="Newport G."/>
            <person name="Thorstenson Y.R."/>
            <person name="Agabian N."/>
            <person name="Magee P.T."/>
            <person name="Davis R.W."/>
            <person name="Scherer S."/>
        </authorList>
    </citation>
    <scope>NUCLEOTIDE SEQUENCE [LARGE SCALE GENOMIC DNA]</scope>
    <source>
        <strain evidence="14">SC5314 / ATCC MYA-2876</strain>
    </source>
</reference>
<keyword evidence="7" id="KW-0131">Cell cycle</keyword>
<comment type="similarity">
    <text evidence="2">Belongs to the CND3 (condensin subunit 3) family.</text>
</comment>
<evidence type="ECO:0000256" key="2">
    <source>
        <dbReference type="ARBA" id="ARBA00006533"/>
    </source>
</evidence>
<dbReference type="InterPro" id="IPR011989">
    <property type="entry name" value="ARM-like"/>
</dbReference>
<dbReference type="VEuPathDB" id="FungiDB:C3_02230C_A"/>
<dbReference type="GO" id="GO:0051301">
    <property type="term" value="P:cell division"/>
    <property type="evidence" value="ECO:0007669"/>
    <property type="project" value="UniProtKB-KW"/>
</dbReference>
<proteinExistence type="inferred from homology"/>
<evidence type="ECO:0000256" key="4">
    <source>
        <dbReference type="ARBA" id="ARBA00022618"/>
    </source>
</evidence>
<dbReference type="Gene3D" id="1.25.10.10">
    <property type="entry name" value="Leucine-rich Repeat Variant"/>
    <property type="match status" value="1"/>
</dbReference>
<evidence type="ECO:0000313" key="13">
    <source>
        <dbReference type="EMBL" id="AOW28260.1"/>
    </source>
</evidence>
<dbReference type="STRING" id="237561.A0A1D8PJE8"/>
<evidence type="ECO:0000256" key="7">
    <source>
        <dbReference type="ARBA" id="ARBA00023306"/>
    </source>
</evidence>
<name>A0A1D8PJE8_CANAL</name>
<evidence type="ECO:0000256" key="9">
    <source>
        <dbReference type="SAM" id="MobiDB-lite"/>
    </source>
</evidence>
<feature type="region of interest" description="Disordered" evidence="9">
    <location>
        <begin position="1134"/>
        <end position="1190"/>
    </location>
</feature>
<dbReference type="Pfam" id="PF24181">
    <property type="entry name" value="TPR_TTI1_C"/>
    <property type="match status" value="1"/>
</dbReference>
<feature type="region of interest" description="Disordered" evidence="9">
    <location>
        <begin position="893"/>
        <end position="920"/>
    </location>
</feature>
<comment type="subcellular location">
    <subcellularLocation>
        <location evidence="1">Chromosome</location>
    </subcellularLocation>
</comment>
<dbReference type="InterPro" id="IPR027165">
    <property type="entry name" value="CND3"/>
</dbReference>
<reference evidence="13 14" key="3">
    <citation type="journal article" date="2013" name="Genome Biol.">
        <title>Assembly of a phased diploid Candida albicans genome facilitates allele-specific measurements and provides a simple model for repeat and indel structure.</title>
        <authorList>
            <person name="Muzzey D."/>
            <person name="Schwartz K."/>
            <person name="Weissman J.S."/>
            <person name="Sherlock G."/>
        </authorList>
    </citation>
    <scope>NUCLEOTIDE SEQUENCE [LARGE SCALE GENOMIC DNA]</scope>
    <source>
        <strain evidence="14">SC5314 / ATCC MYA-2876</strain>
    </source>
</reference>
<dbReference type="Gene3D" id="1.10.287.1490">
    <property type="match status" value="1"/>
</dbReference>
<evidence type="ECO:0000256" key="3">
    <source>
        <dbReference type="ARBA" id="ARBA00022454"/>
    </source>
</evidence>
<organism evidence="13 14">
    <name type="scientific">Candida albicans (strain SC5314 / ATCC MYA-2876)</name>
    <name type="common">Yeast</name>
    <dbReference type="NCBI Taxonomy" id="237561"/>
    <lineage>
        <taxon>Eukaryota</taxon>
        <taxon>Fungi</taxon>
        <taxon>Dikarya</taxon>
        <taxon>Ascomycota</taxon>
        <taxon>Saccharomycotina</taxon>
        <taxon>Pichiomycetes</taxon>
        <taxon>Debaryomycetaceae</taxon>
        <taxon>Candida/Lodderomyces clade</taxon>
        <taxon>Candida</taxon>
    </lineage>
</organism>
<dbReference type="EMBL" id="CP017625">
    <property type="protein sequence ID" value="AOW28260.1"/>
    <property type="molecule type" value="Genomic_DNA"/>
</dbReference>
<keyword evidence="3" id="KW-0158">Chromosome</keyword>
<feature type="domain" description="TTI1 C-terminal TPR" evidence="11">
    <location>
        <begin position="98"/>
        <end position="218"/>
    </location>
</feature>
<evidence type="ECO:0000259" key="11">
    <source>
        <dbReference type="Pfam" id="PF24181"/>
    </source>
</evidence>
<feature type="region of interest" description="Disordered" evidence="9">
    <location>
        <begin position="698"/>
        <end position="725"/>
    </location>
</feature>
<feature type="compositionally biased region" description="Gly residues" evidence="9">
    <location>
        <begin position="893"/>
        <end position="903"/>
    </location>
</feature>
<dbReference type="GeneID" id="3636639"/>
<dbReference type="GO" id="GO:0000796">
    <property type="term" value="C:condensin complex"/>
    <property type="evidence" value="ECO:0007669"/>
    <property type="project" value="InterPro"/>
</dbReference>
<dbReference type="RefSeq" id="XP_721701.2">
    <property type="nucleotide sequence ID" value="XM_716608.2"/>
</dbReference>
<sequence>MDIPPKPTLKAIKKFRTLDEIKYAMKHVFQDAQLGLAGHRKLVVILKNVFKKAIELNQINFFAMCFTKLLSKVLPLKRGVLAGDRIVKFCYSFVNGLVKDANEEKRSKEEEKEEKDKDEDKDTNESDKNEEDQEDQEGEGDQETPISEFISYLIKYLLSGIEAKDKSVRYRVVQTLAYLVEFLTEIHENNTLEALYTLLSNRLQDKESSIRIQAVVALSHFQLFEFSIEGDTGEFEDELISSNQIQNKLINSIQNDDSPEVRRAALMNLVKTQDTIPILLERARDSNSINRRLVYSKIARELITDLDDLEFEDREFLLKWGLNDRDETVKAAATKMLTIYWYQSVNEDLLELIDQLNVKSAIAEQAILAFFKNKPEVLETIKIDESYWKNLTTEKAFLMRTFYQYCNENQLHALMDANFPELLDLSITLEKYLSVRLKTINENENLVKTWETYNAKIDELDNQIFSLENQISRINTDADNFRKSLSNIEEDIIEINIAKDLFKKRIKQLKNNSGNLEDLITEENQEIADQIKDFSMEDLQQQLEDINKNLDEIEHQPEDITAKLEELQTKYDSCIRALETTSELKIQTVQIFEQEHENDCIPFVDALKELEFIINQLLLIVKDFDYGDEMARRKLLHIIRMTLTEDKLPDGLISVALRVLRALSINEKDFVSMAVEIITDIRDSRDDEEFHSAAATFDDDDDDILGNGDDESQQSSSLSAVTKKRRIEPDMPPDDIVLRCLTMTQYVLEVITHSLDDHLSLSSIYSGIVNYAIQNESKKKLYLAGLTCLGLYSLIDSKIARIATTTLLSAMRSNGEEVKEIGMKAIVDILAIYGMSILDKSSKYKYSRMFFKVLNSFDAPKLQCIVAEGLCKLFLADILYKTDKRSLFGNAIQGGGGGGGGGNDDPTTTNDDETEEETDREHEKHLFEAIVLIYFNPNTKSNQELQQILSFCIPVYAFSRINHQINLAAVSGDVIYRLFTETETELSPSVIIPQLISWCDPRNLVKLSNEEINQATSHLWQCVYLLQVVEQVDARNVKRCIINNLNKFHITEELESNQLQALIKALDATVELFTNNEDNPNFILDKPTKKNFDIFIESIKNKLEIAQKREENESIKSGTNSILHELDDLDIGTGESSQISIKSETKRRDSDRSSQVSKTTSPETSENEDEEDDNEEEEQEKKKSFTDGKNKLELKADKSITFKAEDKREGSVEIDHGQEQVLVESKKAIDSNVEDSLKDIDKFLEEADDVDYGDISMDD</sequence>
<dbReference type="FunCoup" id="A0A1D8PJE8">
    <property type="interactions" value="238"/>
</dbReference>
<feature type="domain" description="Nuclear condensin complex subunit 3 C-terminal" evidence="10">
    <location>
        <begin position="739"/>
        <end position="1050"/>
    </location>
</feature>
<evidence type="ECO:0000259" key="10">
    <source>
        <dbReference type="Pfam" id="PF12719"/>
    </source>
</evidence>
<dbReference type="KEGG" id="cal:CAALFM_C302230CA"/>
<dbReference type="SUPFAM" id="SSF48371">
    <property type="entry name" value="ARM repeat"/>
    <property type="match status" value="1"/>
</dbReference>
<feature type="coiled-coil region" evidence="8">
    <location>
        <begin position="443"/>
        <end position="556"/>
    </location>
</feature>
<dbReference type="GO" id="GO:0007076">
    <property type="term" value="P:mitotic chromosome condensation"/>
    <property type="evidence" value="ECO:0000318"/>
    <property type="project" value="GO_Central"/>
</dbReference>
<feature type="compositionally biased region" description="Acidic residues" evidence="9">
    <location>
        <begin position="698"/>
        <end position="712"/>
    </location>
</feature>
<dbReference type="GO" id="GO:0000793">
    <property type="term" value="C:condensed chromosome"/>
    <property type="evidence" value="ECO:0000318"/>
    <property type="project" value="GO_Central"/>
</dbReference>
<dbReference type="SMR" id="A0A1D8PJE8"/>
<dbReference type="Proteomes" id="UP000000559">
    <property type="component" value="Chromosome 3"/>
</dbReference>
<evidence type="ECO:0000313" key="12">
    <source>
        <dbReference type="CGD" id="CAL0000181424"/>
    </source>
</evidence>
<dbReference type="InterPro" id="IPR016024">
    <property type="entry name" value="ARM-type_fold"/>
</dbReference>
<accession>A0A1D8PJE8</accession>
<dbReference type="AlphaFoldDB" id="A0A1D8PJE8"/>
<keyword evidence="4" id="KW-0132">Cell division</keyword>
<protein>
    <submittedName>
        <fullName evidence="13">Condensin subunit</fullName>
    </submittedName>
</protein>